<keyword evidence="1" id="KW-0472">Membrane</keyword>
<evidence type="ECO:0000313" key="2">
    <source>
        <dbReference type="EMBL" id="EEF60504.1"/>
    </source>
</evidence>
<evidence type="ECO:0008006" key="4">
    <source>
        <dbReference type="Google" id="ProtNLM"/>
    </source>
</evidence>
<gene>
    <name evidence="2" type="ORF">Cflav_PD3474</name>
</gene>
<dbReference type="InterPro" id="IPR031709">
    <property type="entry name" value="PutAbiC"/>
</dbReference>
<keyword evidence="1" id="KW-1133">Transmembrane helix</keyword>
<name>B9XI11_PEDPL</name>
<feature type="transmembrane region" description="Helical" evidence="1">
    <location>
        <begin position="21"/>
        <end position="42"/>
    </location>
</feature>
<sequence>MNQKSEKANPTWNQTGVRYGIWICIVAAIVFVILGFVAARLGYQTPRPGLDHLTDLGNFGSYLQGTTASLWSLAGLLIIFVAFLAQQQQLTLQQRQFEQQSFENHFFQLLTLHDEIVKTLRCEDVEAEGSLIFRVMHRRTVVAYQDVEGGPMEHHTEASAVKCYQGVFDSNPEVLGHYFRSLYHIIKFVDDSRPADKKRYTSIVRARLSAYEHVLLHYNGLSEYGVKKFKPLIEEYELLENMGPGLLMNPEHPTSYSPKAFGDDRVLFKFQRSNPTPAQSPHLAVDSKPA</sequence>
<dbReference type="OrthoDB" id="6678638at2"/>
<dbReference type="RefSeq" id="WP_007415455.1">
    <property type="nucleotide sequence ID" value="NZ_ABOX02000016.1"/>
</dbReference>
<accession>B9XI11</accession>
<comment type="caution">
    <text evidence="2">The sequence shown here is derived from an EMBL/GenBank/DDBJ whole genome shotgun (WGS) entry which is preliminary data.</text>
</comment>
<protein>
    <recommendedName>
        <fullName evidence="4">Phage abortive infection protein</fullName>
    </recommendedName>
</protein>
<organism evidence="2 3">
    <name type="scientific">Pedosphaera parvula (strain Ellin514)</name>
    <dbReference type="NCBI Taxonomy" id="320771"/>
    <lineage>
        <taxon>Bacteria</taxon>
        <taxon>Pseudomonadati</taxon>
        <taxon>Verrucomicrobiota</taxon>
        <taxon>Pedosphaerae</taxon>
        <taxon>Pedosphaerales</taxon>
        <taxon>Pedosphaeraceae</taxon>
        <taxon>Pedosphaera</taxon>
    </lineage>
</organism>
<dbReference type="STRING" id="320771.Cflav_PD3474"/>
<keyword evidence="3" id="KW-1185">Reference proteome</keyword>
<keyword evidence="1" id="KW-0812">Transmembrane</keyword>
<proteinExistence type="predicted"/>
<feature type="transmembrane region" description="Helical" evidence="1">
    <location>
        <begin position="62"/>
        <end position="85"/>
    </location>
</feature>
<dbReference type="AlphaFoldDB" id="B9XI11"/>
<reference evidence="2 3" key="1">
    <citation type="journal article" date="2011" name="J. Bacteriol.">
        <title>Genome sequence of 'Pedosphaera parvula' Ellin514, an aerobic Verrucomicrobial isolate from pasture soil.</title>
        <authorList>
            <person name="Kant R."/>
            <person name="van Passel M.W."/>
            <person name="Sangwan P."/>
            <person name="Palva A."/>
            <person name="Lucas S."/>
            <person name="Copeland A."/>
            <person name="Lapidus A."/>
            <person name="Glavina Del Rio T."/>
            <person name="Dalin E."/>
            <person name="Tice H."/>
            <person name="Bruce D."/>
            <person name="Goodwin L."/>
            <person name="Pitluck S."/>
            <person name="Chertkov O."/>
            <person name="Larimer F.W."/>
            <person name="Land M.L."/>
            <person name="Hauser L."/>
            <person name="Brettin T.S."/>
            <person name="Detter J.C."/>
            <person name="Han S."/>
            <person name="de Vos W.M."/>
            <person name="Janssen P.H."/>
            <person name="Smidt H."/>
        </authorList>
    </citation>
    <scope>NUCLEOTIDE SEQUENCE [LARGE SCALE GENOMIC DNA]</scope>
    <source>
        <strain evidence="2 3">Ellin514</strain>
    </source>
</reference>
<evidence type="ECO:0000256" key="1">
    <source>
        <dbReference type="SAM" id="Phobius"/>
    </source>
</evidence>
<dbReference type="Proteomes" id="UP000003688">
    <property type="component" value="Unassembled WGS sequence"/>
</dbReference>
<evidence type="ECO:0000313" key="3">
    <source>
        <dbReference type="Proteomes" id="UP000003688"/>
    </source>
</evidence>
<dbReference type="EMBL" id="ABOX02000016">
    <property type="protein sequence ID" value="EEF60504.1"/>
    <property type="molecule type" value="Genomic_DNA"/>
</dbReference>
<dbReference type="Pfam" id="PF16872">
    <property type="entry name" value="putAbiC"/>
    <property type="match status" value="1"/>
</dbReference>